<reference evidence="2" key="1">
    <citation type="submission" date="2021-02" db="EMBL/GenBank/DDBJ databases">
        <authorList>
            <person name="Dougan E. K."/>
            <person name="Rhodes N."/>
            <person name="Thang M."/>
            <person name="Chan C."/>
        </authorList>
    </citation>
    <scope>NUCLEOTIDE SEQUENCE</scope>
</reference>
<comment type="caution">
    <text evidence="2">The sequence shown here is derived from an EMBL/GenBank/DDBJ whole genome shotgun (WGS) entry which is preliminary data.</text>
</comment>
<evidence type="ECO:0000313" key="3">
    <source>
        <dbReference type="Proteomes" id="UP000601435"/>
    </source>
</evidence>
<organism evidence="2 3">
    <name type="scientific">Symbiodinium necroappetens</name>
    <dbReference type="NCBI Taxonomy" id="1628268"/>
    <lineage>
        <taxon>Eukaryota</taxon>
        <taxon>Sar</taxon>
        <taxon>Alveolata</taxon>
        <taxon>Dinophyceae</taxon>
        <taxon>Suessiales</taxon>
        <taxon>Symbiodiniaceae</taxon>
        <taxon>Symbiodinium</taxon>
    </lineage>
</organism>
<protein>
    <submittedName>
        <fullName evidence="2">Uncharacterized protein</fullName>
    </submittedName>
</protein>
<evidence type="ECO:0000313" key="2">
    <source>
        <dbReference type="EMBL" id="CAE7719810.1"/>
    </source>
</evidence>
<accession>A0A812X5L7</accession>
<feature type="non-terminal residue" evidence="2">
    <location>
        <position position="510"/>
    </location>
</feature>
<evidence type="ECO:0000256" key="1">
    <source>
        <dbReference type="SAM" id="MobiDB-lite"/>
    </source>
</evidence>
<gene>
    <name evidence="2" type="ORF">SNEC2469_LOCUS20751</name>
</gene>
<name>A0A812X5L7_9DINO</name>
<feature type="region of interest" description="Disordered" evidence="1">
    <location>
        <begin position="31"/>
        <end position="50"/>
    </location>
</feature>
<dbReference type="Proteomes" id="UP000601435">
    <property type="component" value="Unassembled WGS sequence"/>
</dbReference>
<dbReference type="OrthoDB" id="428937at2759"/>
<dbReference type="EMBL" id="CAJNJA010036383">
    <property type="protein sequence ID" value="CAE7719810.1"/>
    <property type="molecule type" value="Genomic_DNA"/>
</dbReference>
<dbReference type="AlphaFoldDB" id="A0A812X5L7"/>
<sequence length="510" mass="55245">PWWGCKGAAAGEGIEDAVMHCLGGGTARNRGAPAEGPNGSECDGGGGQGDSWRARWPGRAAGGATTVAEAYNARPHQAVTVAPEEPSAATRGSGGVPGPHLYAARSFQPQYGAVRGVESYDSMVVRATDGSETLLKDARVFALDRLLLWLRNYGGAVGPGLQSRSCLTATPRQPEDARFLLWMLVFRSGQTGKKVSWSPSTSTCLAGKMAVLCLMLFVLRAWPQSGVVDILSTRTRQVFVAPSCVFCSQVVHPAMNRRCLGPCHCEGKTKLQATSGTSDWMAVDDIQHTYAAKDFERQVIARLATQPGQNIERLTSYTISGPDVGAQTALQKRFSTNWKAPSPLHWKNKPTKGTPPNPMVVECDLYLRGTGLKPVDVFKECAQRHVQLAGKTPWKDIETNASFPIILAEVAETPASLQARLWQLERALRFGPGLQQPVCCVVCLNADTPSFNLATTAARDSLKRLNTTFKIAQCDVFAIWTEYRNVYAEIRSAKEEIRSVKAAVHAEMQG</sequence>
<feature type="non-terminal residue" evidence="2">
    <location>
        <position position="1"/>
    </location>
</feature>
<keyword evidence="3" id="KW-1185">Reference proteome</keyword>
<proteinExistence type="predicted"/>